<sequence>MAMTFSLMHSTIPLFAVLCFLTVLRSLNMEKSTFGRAPRACSVMDDRSHHDNAPHSYRGFTPILEVAHGRAVSNIGCTFTSSQRPPLVRPSACPVGFYEDESTLARVKHSRGVKRSEPRFRHLVDDASPGPIYRPFEPSPSSKPGMKFSKAARFAASPSAGNGRSQLQTFEKLASSSVQSSSAAECTFGSRHKHLEPRPHSTAPAIPYIGPSDVLAHMPAYAGRLGPASSGLASDVNAVTPGPGHFLKGDYAAAGPQWSFGRRQAARAPPTPGPGAYRIDKYKPFNKPRGETFAKVGHNILKDLPGLESPGPALYSVMGK</sequence>
<evidence type="ECO:0000256" key="1">
    <source>
        <dbReference type="SAM" id="SignalP"/>
    </source>
</evidence>
<dbReference type="Proteomes" id="UP000051952">
    <property type="component" value="Unassembled WGS sequence"/>
</dbReference>
<keyword evidence="3" id="KW-1185">Reference proteome</keyword>
<dbReference type="VEuPathDB" id="TriTrypDB:BSAL_38720"/>
<evidence type="ECO:0000313" key="3">
    <source>
        <dbReference type="Proteomes" id="UP000051952"/>
    </source>
</evidence>
<keyword evidence="1" id="KW-0732">Signal</keyword>
<feature type="chain" id="PRO_5006622543" evidence="1">
    <location>
        <begin position="27"/>
        <end position="320"/>
    </location>
</feature>
<proteinExistence type="predicted"/>
<organism evidence="2 3">
    <name type="scientific">Bodo saltans</name>
    <name type="common">Flagellated protozoan</name>
    <dbReference type="NCBI Taxonomy" id="75058"/>
    <lineage>
        <taxon>Eukaryota</taxon>
        <taxon>Discoba</taxon>
        <taxon>Euglenozoa</taxon>
        <taxon>Kinetoplastea</taxon>
        <taxon>Metakinetoplastina</taxon>
        <taxon>Eubodonida</taxon>
        <taxon>Bodonidae</taxon>
        <taxon>Bodo</taxon>
    </lineage>
</organism>
<dbReference type="EMBL" id="CYKH01002074">
    <property type="protein sequence ID" value="CUG92659.1"/>
    <property type="molecule type" value="Genomic_DNA"/>
</dbReference>
<name>A0A0S4JMC9_BODSA</name>
<feature type="signal peptide" evidence="1">
    <location>
        <begin position="1"/>
        <end position="26"/>
    </location>
</feature>
<dbReference type="AlphaFoldDB" id="A0A0S4JMC9"/>
<protein>
    <submittedName>
        <fullName evidence="2">Membrane-associated protein, putative</fullName>
    </submittedName>
</protein>
<gene>
    <name evidence="2" type="ORF">BSAL_38720</name>
</gene>
<accession>A0A0S4JMC9</accession>
<evidence type="ECO:0000313" key="2">
    <source>
        <dbReference type="EMBL" id="CUG92659.1"/>
    </source>
</evidence>
<reference evidence="3" key="1">
    <citation type="submission" date="2015-09" db="EMBL/GenBank/DDBJ databases">
        <authorList>
            <consortium name="Pathogen Informatics"/>
        </authorList>
    </citation>
    <scope>NUCLEOTIDE SEQUENCE [LARGE SCALE GENOMIC DNA]</scope>
    <source>
        <strain evidence="3">Lake Konstanz</strain>
    </source>
</reference>